<dbReference type="EMBL" id="BJXL01000070">
    <property type="protein sequence ID" value="GEM83987.1"/>
    <property type="molecule type" value="Genomic_DNA"/>
</dbReference>
<name>A0A511R3V9_9DEIN</name>
<dbReference type="InterPro" id="IPR043724">
    <property type="entry name" value="DUF5666"/>
</dbReference>
<feature type="domain" description="DUF5666" evidence="1">
    <location>
        <begin position="98"/>
        <end position="167"/>
    </location>
</feature>
<accession>A0A511R3V9</accession>
<evidence type="ECO:0000259" key="1">
    <source>
        <dbReference type="Pfam" id="PF18914"/>
    </source>
</evidence>
<dbReference type="OrthoDB" id="29384at2"/>
<sequence length="477" mass="51678">MKTKYAGILAYGLLGILAACGTGVPNSPVVSLSGVVEGSEAQLTLQGLPIDASMATITLDGESTTIKSLQPGVLLSGTAERDRDRIRLHTVEIQYRAKGVIDDVSLSESYVDVVGIRARVNALTNLYEENPDGSFTKLTLADLEAGDYINVTGVPQTDDSILATRIEKKLIQPTNPDYNKVALRVNVRELDKMAYTFTYGLRTYRVDYKNASLQGALEPDVLVRVQGVRSGSSILASKVQVMEAWPTLQPGARVELGGPIGNLDETGKSFVLMGFSVNYTTAQVTGTLKNGVWVKVEGTLGTNRVVQASKVEVRYEHGGSGRYNGQLEGPVSAVDPAQLTLRIQNRTFWADQNTLVLRNQTQARFSDIRAGDWAEVSFDTTRADGAGNAYAARVQLKQNAPNEQLELKGIIADFNTTIRTFSINGVPVAVIDTTKYEIGDLLVTADEFWNTDRTGALAELKGVLKGSVFEAHKVELE</sequence>
<feature type="domain" description="DUF5666" evidence="1">
    <location>
        <begin position="328"/>
        <end position="389"/>
    </location>
</feature>
<feature type="domain" description="DUF5666" evidence="1">
    <location>
        <begin position="258"/>
        <end position="312"/>
    </location>
</feature>
<dbReference type="PROSITE" id="PS51257">
    <property type="entry name" value="PROKAR_LIPOPROTEIN"/>
    <property type="match status" value="1"/>
</dbReference>
<organism evidence="2 3">
    <name type="scientific">Meiothermus hypogaeus NBRC 106114</name>
    <dbReference type="NCBI Taxonomy" id="1227553"/>
    <lineage>
        <taxon>Bacteria</taxon>
        <taxon>Thermotogati</taxon>
        <taxon>Deinococcota</taxon>
        <taxon>Deinococci</taxon>
        <taxon>Thermales</taxon>
        <taxon>Thermaceae</taxon>
        <taxon>Meiothermus</taxon>
    </lineage>
</organism>
<dbReference type="Proteomes" id="UP000321197">
    <property type="component" value="Unassembled WGS sequence"/>
</dbReference>
<proteinExistence type="predicted"/>
<dbReference type="AlphaFoldDB" id="A0A511R3V9"/>
<evidence type="ECO:0000313" key="3">
    <source>
        <dbReference type="Proteomes" id="UP000321197"/>
    </source>
</evidence>
<dbReference type="RefSeq" id="WP_119341011.1">
    <property type="nucleotide sequence ID" value="NZ_BJXL01000070.1"/>
</dbReference>
<reference evidence="2 3" key="1">
    <citation type="submission" date="2019-07" db="EMBL/GenBank/DDBJ databases">
        <title>Whole genome shotgun sequence of Meiothermus hypogaeus NBRC 106114.</title>
        <authorList>
            <person name="Hosoyama A."/>
            <person name="Uohara A."/>
            <person name="Ohji S."/>
            <person name="Ichikawa N."/>
        </authorList>
    </citation>
    <scope>NUCLEOTIDE SEQUENCE [LARGE SCALE GENOMIC DNA]</scope>
    <source>
        <strain evidence="2 3">NBRC 106114</strain>
    </source>
</reference>
<gene>
    <name evidence="2" type="ORF">MHY01S_21530</name>
</gene>
<protein>
    <recommendedName>
        <fullName evidence="1">DUF5666 domain-containing protein</fullName>
    </recommendedName>
</protein>
<comment type="caution">
    <text evidence="2">The sequence shown here is derived from an EMBL/GenBank/DDBJ whole genome shotgun (WGS) entry which is preliminary data.</text>
</comment>
<dbReference type="Pfam" id="PF18914">
    <property type="entry name" value="DUF5666"/>
    <property type="match status" value="4"/>
</dbReference>
<feature type="domain" description="DUF5666" evidence="1">
    <location>
        <begin position="408"/>
        <end position="475"/>
    </location>
</feature>
<evidence type="ECO:0000313" key="2">
    <source>
        <dbReference type="EMBL" id="GEM83987.1"/>
    </source>
</evidence>